<keyword evidence="3" id="KW-1185">Reference proteome</keyword>
<proteinExistence type="predicted"/>
<dbReference type="AlphaFoldDB" id="A0A9N8ZZB6"/>
<name>A0A9N8ZZB6_9GLOM</name>
<organism evidence="2 3">
    <name type="scientific">Paraglomus brasilianum</name>
    <dbReference type="NCBI Taxonomy" id="144538"/>
    <lineage>
        <taxon>Eukaryota</taxon>
        <taxon>Fungi</taxon>
        <taxon>Fungi incertae sedis</taxon>
        <taxon>Mucoromycota</taxon>
        <taxon>Glomeromycotina</taxon>
        <taxon>Glomeromycetes</taxon>
        <taxon>Paraglomerales</taxon>
        <taxon>Paraglomeraceae</taxon>
        <taxon>Paraglomus</taxon>
    </lineage>
</organism>
<dbReference type="EMBL" id="CAJVPI010000277">
    <property type="protein sequence ID" value="CAG8512376.1"/>
    <property type="molecule type" value="Genomic_DNA"/>
</dbReference>
<reference evidence="2" key="1">
    <citation type="submission" date="2021-06" db="EMBL/GenBank/DDBJ databases">
        <authorList>
            <person name="Kallberg Y."/>
            <person name="Tangrot J."/>
            <person name="Rosling A."/>
        </authorList>
    </citation>
    <scope>NUCLEOTIDE SEQUENCE</scope>
    <source>
        <strain evidence="2">BR232B</strain>
    </source>
</reference>
<feature type="region of interest" description="Disordered" evidence="1">
    <location>
        <begin position="32"/>
        <end position="51"/>
    </location>
</feature>
<dbReference type="Proteomes" id="UP000789739">
    <property type="component" value="Unassembled WGS sequence"/>
</dbReference>
<sequence length="194" mass="21477">MCRQSLDTNIARPTNYAAQAANAQEYRRRFKGIPGGSESKPTAFGGEDGEECAGRGRVGGVTEACSGGNPNFLLSTPARRAATRTFTTIRPCPRGVSNSIVASCCQLWRLRLSRNRCFCHLHRPRRAVTRTFNTMRLCYIDVLWRQLSVQEKIGAGRHKRDIKKQPKDAKEELKEAGEATARILAGEVLSNLAL</sequence>
<evidence type="ECO:0000313" key="3">
    <source>
        <dbReference type="Proteomes" id="UP000789739"/>
    </source>
</evidence>
<comment type="caution">
    <text evidence="2">The sequence shown here is derived from an EMBL/GenBank/DDBJ whole genome shotgun (WGS) entry which is preliminary data.</text>
</comment>
<evidence type="ECO:0000256" key="1">
    <source>
        <dbReference type="SAM" id="MobiDB-lite"/>
    </source>
</evidence>
<protein>
    <submittedName>
        <fullName evidence="2">7781_t:CDS:1</fullName>
    </submittedName>
</protein>
<evidence type="ECO:0000313" key="2">
    <source>
        <dbReference type="EMBL" id="CAG8512376.1"/>
    </source>
</evidence>
<accession>A0A9N8ZZB6</accession>
<gene>
    <name evidence="2" type="ORF">PBRASI_LOCUS3180</name>
</gene>